<reference evidence="1" key="1">
    <citation type="submission" date="2021-02" db="EMBL/GenBank/DDBJ databases">
        <authorList>
            <person name="Nowell W R."/>
        </authorList>
    </citation>
    <scope>NUCLEOTIDE SEQUENCE</scope>
</reference>
<dbReference type="InterPro" id="IPR036705">
    <property type="entry name" value="Ribosyl_crysJ1_sf"/>
</dbReference>
<dbReference type="Proteomes" id="UP000681967">
    <property type="component" value="Unassembled WGS sequence"/>
</dbReference>
<dbReference type="EMBL" id="CAJOBH010290679">
    <property type="protein sequence ID" value="CAF5180759.1"/>
    <property type="molecule type" value="Genomic_DNA"/>
</dbReference>
<feature type="non-terminal residue" evidence="1">
    <location>
        <position position="42"/>
    </location>
</feature>
<protein>
    <submittedName>
        <fullName evidence="1">Uncharacterized protein</fullName>
    </submittedName>
</protein>
<gene>
    <name evidence="1" type="ORF">BYL167_LOCUS78919</name>
</gene>
<accession>A0A8S3HD85</accession>
<organism evidence="1 2">
    <name type="scientific">Rotaria magnacalcarata</name>
    <dbReference type="NCBI Taxonomy" id="392030"/>
    <lineage>
        <taxon>Eukaryota</taxon>
        <taxon>Metazoa</taxon>
        <taxon>Spiralia</taxon>
        <taxon>Gnathifera</taxon>
        <taxon>Rotifera</taxon>
        <taxon>Eurotatoria</taxon>
        <taxon>Bdelloidea</taxon>
        <taxon>Philodinida</taxon>
        <taxon>Philodinidae</taxon>
        <taxon>Rotaria</taxon>
    </lineage>
</organism>
<evidence type="ECO:0000313" key="2">
    <source>
        <dbReference type="Proteomes" id="UP000681967"/>
    </source>
</evidence>
<dbReference type="SUPFAM" id="SSF101478">
    <property type="entry name" value="ADP-ribosylglycohydrolase"/>
    <property type="match status" value="1"/>
</dbReference>
<evidence type="ECO:0000313" key="1">
    <source>
        <dbReference type="EMBL" id="CAF5180759.1"/>
    </source>
</evidence>
<dbReference type="AlphaFoldDB" id="A0A8S3HD85"/>
<name>A0A8S3HD85_9BILA</name>
<sequence length="42" mass="4561">MIGMALGDALGAHVEFRPRHYMVVHPVKELEGGGTWGLDKGQ</sequence>
<proteinExistence type="predicted"/>
<dbReference type="Gene3D" id="1.10.4080.10">
    <property type="entry name" value="ADP-ribosylation/Crystallin J1"/>
    <property type="match status" value="1"/>
</dbReference>
<comment type="caution">
    <text evidence="1">The sequence shown here is derived from an EMBL/GenBank/DDBJ whole genome shotgun (WGS) entry which is preliminary data.</text>
</comment>